<name>A0A5B7HNE6_PORTR</name>
<gene>
    <name evidence="3" type="primary">glr-1_1</name>
    <name evidence="3" type="ORF">E2C01_065445</name>
</gene>
<organism evidence="3 4">
    <name type="scientific">Portunus trituberculatus</name>
    <name type="common">Swimming crab</name>
    <name type="synonym">Neptunus trituberculatus</name>
    <dbReference type="NCBI Taxonomy" id="210409"/>
    <lineage>
        <taxon>Eukaryota</taxon>
        <taxon>Metazoa</taxon>
        <taxon>Ecdysozoa</taxon>
        <taxon>Arthropoda</taxon>
        <taxon>Crustacea</taxon>
        <taxon>Multicrustacea</taxon>
        <taxon>Malacostraca</taxon>
        <taxon>Eumalacostraca</taxon>
        <taxon>Eucarida</taxon>
        <taxon>Decapoda</taxon>
        <taxon>Pleocyemata</taxon>
        <taxon>Brachyura</taxon>
        <taxon>Eubrachyura</taxon>
        <taxon>Portunoidea</taxon>
        <taxon>Portunidae</taxon>
        <taxon>Portuninae</taxon>
        <taxon>Portunus</taxon>
    </lineage>
</organism>
<keyword evidence="1" id="KW-0472">Membrane</keyword>
<feature type="domain" description="Solute-binding protein family 3/N-terminal" evidence="2">
    <location>
        <begin position="2"/>
        <end position="47"/>
    </location>
</feature>
<reference evidence="3 4" key="1">
    <citation type="submission" date="2019-05" db="EMBL/GenBank/DDBJ databases">
        <title>Another draft genome of Portunus trituberculatus and its Hox gene families provides insights of decapod evolution.</title>
        <authorList>
            <person name="Jeong J.-H."/>
            <person name="Song I."/>
            <person name="Kim S."/>
            <person name="Choi T."/>
            <person name="Kim D."/>
            <person name="Ryu S."/>
            <person name="Kim W."/>
        </authorList>
    </citation>
    <scope>NUCLEOTIDE SEQUENCE [LARGE SCALE GENOMIC DNA]</scope>
    <source>
        <tissue evidence="3">Muscle</tissue>
    </source>
</reference>
<keyword evidence="4" id="KW-1185">Reference proteome</keyword>
<dbReference type="Gene3D" id="3.40.190.10">
    <property type="entry name" value="Periplasmic binding protein-like II"/>
    <property type="match status" value="1"/>
</dbReference>
<evidence type="ECO:0000256" key="1">
    <source>
        <dbReference type="SAM" id="Phobius"/>
    </source>
</evidence>
<dbReference type="SUPFAM" id="SSF53850">
    <property type="entry name" value="Periplasmic binding protein-like II"/>
    <property type="match status" value="1"/>
</dbReference>
<sequence>MVGALQSGKADLTVSELSITEERLKVVTYTQPIYIISRKLFVATYEDLAKKMLAYTTPMDTALYWCILANMIGLAAILFFIERLQRLYIPMEEKPVSFGVAGWYMLSALLQQGEDMMGCGTVAVS</sequence>
<feature type="transmembrane region" description="Helical" evidence="1">
    <location>
        <begin position="62"/>
        <end position="81"/>
    </location>
</feature>
<evidence type="ECO:0000313" key="3">
    <source>
        <dbReference type="EMBL" id="MPC71175.1"/>
    </source>
</evidence>
<dbReference type="Proteomes" id="UP000324222">
    <property type="component" value="Unassembled WGS sequence"/>
</dbReference>
<dbReference type="OrthoDB" id="6368406at2759"/>
<keyword evidence="1" id="KW-0812">Transmembrane</keyword>
<dbReference type="Gene3D" id="1.10.287.70">
    <property type="match status" value="1"/>
</dbReference>
<dbReference type="Pfam" id="PF00497">
    <property type="entry name" value="SBP_bac_3"/>
    <property type="match status" value="1"/>
</dbReference>
<dbReference type="AlphaFoldDB" id="A0A5B7HNE6"/>
<dbReference type="InterPro" id="IPR001638">
    <property type="entry name" value="Solute-binding_3/MltF_N"/>
</dbReference>
<accession>A0A5B7HNE6</accession>
<proteinExistence type="predicted"/>
<keyword evidence="3" id="KW-0675">Receptor</keyword>
<comment type="caution">
    <text evidence="3">The sequence shown here is derived from an EMBL/GenBank/DDBJ whole genome shotgun (WGS) entry which is preliminary data.</text>
</comment>
<protein>
    <submittedName>
        <fullName evidence="3">Glutamate receptor 1</fullName>
    </submittedName>
</protein>
<evidence type="ECO:0000313" key="4">
    <source>
        <dbReference type="Proteomes" id="UP000324222"/>
    </source>
</evidence>
<dbReference type="EMBL" id="VSRR010032454">
    <property type="protein sequence ID" value="MPC71175.1"/>
    <property type="molecule type" value="Genomic_DNA"/>
</dbReference>
<keyword evidence="1" id="KW-1133">Transmembrane helix</keyword>
<evidence type="ECO:0000259" key="2">
    <source>
        <dbReference type="Pfam" id="PF00497"/>
    </source>
</evidence>